<reference evidence="7 8" key="1">
    <citation type="journal article" date="2024" name="IMA Fungus">
        <title>IMA Genome - F19 : A genome assembly and annotation guide to empower mycologists, including annotated draft genome sequences of Ceratocystis pirilliformis, Diaporthe australafricana, Fusarium ophioides, Paecilomyces lecythidis, and Sporothrix stenoceras.</title>
        <authorList>
            <person name="Aylward J."/>
            <person name="Wilson A.M."/>
            <person name="Visagie C.M."/>
            <person name="Spraker J."/>
            <person name="Barnes I."/>
            <person name="Buitendag C."/>
            <person name="Ceriani C."/>
            <person name="Del Mar Angel L."/>
            <person name="du Plessis D."/>
            <person name="Fuchs T."/>
            <person name="Gasser K."/>
            <person name="Kramer D."/>
            <person name="Li W."/>
            <person name="Munsamy K."/>
            <person name="Piso A."/>
            <person name="Price J.L."/>
            <person name="Sonnekus B."/>
            <person name="Thomas C."/>
            <person name="van der Nest A."/>
            <person name="van Dijk A."/>
            <person name="van Heerden A."/>
            <person name="van Vuuren N."/>
            <person name="Yilmaz N."/>
            <person name="Duong T.A."/>
            <person name="van der Merwe N.A."/>
            <person name="Wingfield M.J."/>
            <person name="Wingfield B.D."/>
        </authorList>
    </citation>
    <scope>NUCLEOTIDE SEQUENCE [LARGE SCALE GENOMIC DNA]</scope>
    <source>
        <strain evidence="7 8">CMW 12675</strain>
    </source>
</reference>
<dbReference type="Pfam" id="PF07039">
    <property type="entry name" value="SGF29_Tudor"/>
    <property type="match status" value="1"/>
</dbReference>
<organism evidence="7 8">
    <name type="scientific">Ceratocystis pirilliformis</name>
    <dbReference type="NCBI Taxonomy" id="259994"/>
    <lineage>
        <taxon>Eukaryota</taxon>
        <taxon>Fungi</taxon>
        <taxon>Dikarya</taxon>
        <taxon>Ascomycota</taxon>
        <taxon>Pezizomycotina</taxon>
        <taxon>Sordariomycetes</taxon>
        <taxon>Hypocreomycetidae</taxon>
        <taxon>Microascales</taxon>
        <taxon>Ceratocystidaceae</taxon>
        <taxon>Ceratocystis</taxon>
    </lineage>
</organism>
<comment type="caution">
    <text evidence="7">The sequence shown here is derived from an EMBL/GenBank/DDBJ whole genome shotgun (WGS) entry which is preliminary data.</text>
</comment>
<gene>
    <name evidence="7" type="ORF">Cpir12675_002369</name>
</gene>
<dbReference type="PANTHER" id="PTHR21539">
    <property type="entry name" value="SAGA-ASSOCIATED FACTOR 29"/>
    <property type="match status" value="1"/>
</dbReference>
<dbReference type="PANTHER" id="PTHR21539:SF0">
    <property type="entry name" value="SAGA-ASSOCIATED FACTOR 29"/>
    <property type="match status" value="1"/>
</dbReference>
<evidence type="ECO:0000256" key="2">
    <source>
        <dbReference type="ARBA" id="ARBA00023015"/>
    </source>
</evidence>
<dbReference type="PROSITE" id="PS51518">
    <property type="entry name" value="SGF29_C"/>
    <property type="match status" value="1"/>
</dbReference>
<feature type="region of interest" description="Disordered" evidence="5">
    <location>
        <begin position="111"/>
        <end position="288"/>
    </location>
</feature>
<evidence type="ECO:0000256" key="5">
    <source>
        <dbReference type="SAM" id="MobiDB-lite"/>
    </source>
</evidence>
<feature type="compositionally biased region" description="Low complexity" evidence="5">
    <location>
        <begin position="1"/>
        <end position="18"/>
    </location>
</feature>
<proteinExistence type="predicted"/>
<feature type="region of interest" description="Disordered" evidence="5">
    <location>
        <begin position="331"/>
        <end position="352"/>
    </location>
</feature>
<dbReference type="Gene3D" id="2.30.30.140">
    <property type="match status" value="2"/>
</dbReference>
<feature type="compositionally biased region" description="Basic and acidic residues" evidence="5">
    <location>
        <begin position="133"/>
        <end position="193"/>
    </location>
</feature>
<dbReference type="InterPro" id="IPR037802">
    <property type="entry name" value="SGF29"/>
</dbReference>
<dbReference type="Proteomes" id="UP001583280">
    <property type="component" value="Unassembled WGS sequence"/>
</dbReference>
<evidence type="ECO:0000259" key="6">
    <source>
        <dbReference type="PROSITE" id="PS51518"/>
    </source>
</evidence>
<feature type="compositionally biased region" description="Basic and acidic residues" evidence="5">
    <location>
        <begin position="238"/>
        <end position="248"/>
    </location>
</feature>
<evidence type="ECO:0000313" key="8">
    <source>
        <dbReference type="Proteomes" id="UP001583280"/>
    </source>
</evidence>
<accession>A0ABR3Z9C5</accession>
<keyword evidence="2" id="KW-0805">Transcription regulation</keyword>
<evidence type="ECO:0000256" key="3">
    <source>
        <dbReference type="ARBA" id="ARBA00023163"/>
    </source>
</evidence>
<sequence>MSQRNRSGRGSARNNGASHGEEVSLWELCREKINESIALVNEDNANLDKILALDSQAAEELRKDSQPAYRTLAKMEDLCRTGVKAEDTASAQIKSLIEQLTILRGVQSAKEQAATSDEKPTSLGPTSRAGASRTRDREREREQREREREREQERKRDRDHEREREREKERERDRTERAEREKEREKDRDKDRSTPVPAALSASATGGNTAVAAGSSLYEFEGGTESPVPSPVGGPTSRRAERAERNSQRDSIPPVVEDDRTPGPSDKGSGTPSAHGGAGSGSGVRAKPHVFAKGDAVAFKPKTAPGESPSDWILGEVKAVLGEGKSRRYKVLDVEPEPEDASSQKEYRSSASSMIPITAEAGVKSLPDWESGKKVLAMYPQTTTFYPAEVISTAEGGKVNLRFDGENDYTTMQQVERRFVIDFRA</sequence>
<dbReference type="InterPro" id="IPR047288">
    <property type="entry name" value="Tudor_SGF29_rpt1"/>
</dbReference>
<protein>
    <recommendedName>
        <fullName evidence="6">SGF29 C-terminal domain-containing protein</fullName>
    </recommendedName>
</protein>
<dbReference type="EMBL" id="JAWDJO010000046">
    <property type="protein sequence ID" value="KAL1897265.1"/>
    <property type="molecule type" value="Genomic_DNA"/>
</dbReference>
<feature type="region of interest" description="Disordered" evidence="5">
    <location>
        <begin position="1"/>
        <end position="21"/>
    </location>
</feature>
<feature type="compositionally biased region" description="Low complexity" evidence="5">
    <location>
        <begin position="223"/>
        <end position="237"/>
    </location>
</feature>
<keyword evidence="8" id="KW-1185">Reference proteome</keyword>
<keyword evidence="4" id="KW-0539">Nucleus</keyword>
<dbReference type="InterPro" id="IPR010750">
    <property type="entry name" value="SGF29_tudor-like_dom"/>
</dbReference>
<dbReference type="InterPro" id="IPR047287">
    <property type="entry name" value="Tudor_SGF29_rpt2"/>
</dbReference>
<name>A0ABR3Z9C5_9PEZI</name>
<keyword evidence="3" id="KW-0804">Transcription</keyword>
<evidence type="ECO:0000313" key="7">
    <source>
        <dbReference type="EMBL" id="KAL1897265.1"/>
    </source>
</evidence>
<dbReference type="CDD" id="cd20393">
    <property type="entry name" value="Tudor_SGF29_rpt1"/>
    <property type="match status" value="1"/>
</dbReference>
<evidence type="ECO:0000256" key="1">
    <source>
        <dbReference type="ARBA" id="ARBA00004123"/>
    </source>
</evidence>
<dbReference type="CDD" id="cd20394">
    <property type="entry name" value="Tudor_SGF29_rpt2"/>
    <property type="match status" value="1"/>
</dbReference>
<feature type="domain" description="SGF29 C-terminal" evidence="6">
    <location>
        <begin position="287"/>
        <end position="425"/>
    </location>
</feature>
<evidence type="ECO:0000256" key="4">
    <source>
        <dbReference type="ARBA" id="ARBA00023242"/>
    </source>
</evidence>
<comment type="subcellular location">
    <subcellularLocation>
        <location evidence="1">Nucleus</location>
    </subcellularLocation>
</comment>